<dbReference type="Proteomes" id="UP001604336">
    <property type="component" value="Unassembled WGS sequence"/>
</dbReference>
<name>A0ABD1TYK1_9LAMI</name>
<evidence type="ECO:0000313" key="3">
    <source>
        <dbReference type="Proteomes" id="UP001604336"/>
    </source>
</evidence>
<evidence type="ECO:0000256" key="1">
    <source>
        <dbReference type="SAM" id="Coils"/>
    </source>
</evidence>
<organism evidence="2 3">
    <name type="scientific">Abeliophyllum distichum</name>
    <dbReference type="NCBI Taxonomy" id="126358"/>
    <lineage>
        <taxon>Eukaryota</taxon>
        <taxon>Viridiplantae</taxon>
        <taxon>Streptophyta</taxon>
        <taxon>Embryophyta</taxon>
        <taxon>Tracheophyta</taxon>
        <taxon>Spermatophyta</taxon>
        <taxon>Magnoliopsida</taxon>
        <taxon>eudicotyledons</taxon>
        <taxon>Gunneridae</taxon>
        <taxon>Pentapetalae</taxon>
        <taxon>asterids</taxon>
        <taxon>lamiids</taxon>
        <taxon>Lamiales</taxon>
        <taxon>Oleaceae</taxon>
        <taxon>Forsythieae</taxon>
        <taxon>Abeliophyllum</taxon>
    </lineage>
</organism>
<reference evidence="3" key="1">
    <citation type="submission" date="2024-07" db="EMBL/GenBank/DDBJ databases">
        <title>Two chromosome-level genome assemblies of Korean endemic species Abeliophyllum distichum and Forsythia ovata (Oleaceae).</title>
        <authorList>
            <person name="Jang H."/>
        </authorList>
    </citation>
    <scope>NUCLEOTIDE SEQUENCE [LARGE SCALE GENOMIC DNA]</scope>
</reference>
<evidence type="ECO:0000313" key="2">
    <source>
        <dbReference type="EMBL" id="KAL2517815.1"/>
    </source>
</evidence>
<feature type="coiled-coil region" evidence="1">
    <location>
        <begin position="73"/>
        <end position="107"/>
    </location>
</feature>
<dbReference type="AlphaFoldDB" id="A0ABD1TYK1"/>
<gene>
    <name evidence="2" type="ORF">Adt_14062</name>
</gene>
<comment type="caution">
    <text evidence="2">The sequence shown here is derived from an EMBL/GenBank/DDBJ whole genome shotgun (WGS) entry which is preliminary data.</text>
</comment>
<protein>
    <submittedName>
        <fullName evidence="2">Uncharacterized protein</fullName>
    </submittedName>
</protein>
<dbReference type="EMBL" id="JBFOLK010000004">
    <property type="protein sequence ID" value="KAL2517815.1"/>
    <property type="molecule type" value="Genomic_DNA"/>
</dbReference>
<proteinExistence type="predicted"/>
<accession>A0ABD1TYK1</accession>
<keyword evidence="1" id="KW-0175">Coiled coil</keyword>
<keyword evidence="3" id="KW-1185">Reference proteome</keyword>
<sequence>MKIVKENGQWVAKTKGFDAESRPSTLPFERCEVIDEDDVDEEDAPYLSYPSDVPSSHMLSSFTSSFSFTEDHYNLLNGQIDTLTSTVDDLQNTVEGLQQSVDDLTLLLQQVLALQQTHHSHLT</sequence>